<name>A0AAN9P9D2_CROPI</name>
<gene>
    <name evidence="1" type="ORF">RIF29_03553</name>
</gene>
<protein>
    <submittedName>
        <fullName evidence="1">Uncharacterized protein</fullName>
    </submittedName>
</protein>
<evidence type="ECO:0000313" key="2">
    <source>
        <dbReference type="Proteomes" id="UP001372338"/>
    </source>
</evidence>
<dbReference type="EMBL" id="JAYWIO010000001">
    <property type="protein sequence ID" value="KAK7289701.1"/>
    <property type="molecule type" value="Genomic_DNA"/>
</dbReference>
<comment type="caution">
    <text evidence="1">The sequence shown here is derived from an EMBL/GenBank/DDBJ whole genome shotgun (WGS) entry which is preliminary data.</text>
</comment>
<sequence length="99" mass="11217">MNRDHLRPSCHLCCRLAATEEVSTTVPPLPLKLRAHARSLSYWSRFCPAAPWAQLHRPLVQIRRHLLSSLRFASLPPWKTLPPLFVAVAAADRGQRLCS</sequence>
<accession>A0AAN9P9D2</accession>
<dbReference type="AlphaFoldDB" id="A0AAN9P9D2"/>
<keyword evidence="2" id="KW-1185">Reference proteome</keyword>
<evidence type="ECO:0000313" key="1">
    <source>
        <dbReference type="EMBL" id="KAK7289701.1"/>
    </source>
</evidence>
<proteinExistence type="predicted"/>
<reference evidence="1 2" key="1">
    <citation type="submission" date="2024-01" db="EMBL/GenBank/DDBJ databases">
        <title>The genomes of 5 underutilized Papilionoideae crops provide insights into root nodulation and disease resistanc.</title>
        <authorList>
            <person name="Yuan L."/>
        </authorList>
    </citation>
    <scope>NUCLEOTIDE SEQUENCE [LARGE SCALE GENOMIC DNA]</scope>
    <source>
        <strain evidence="1">ZHUSHIDOU_FW_LH</strain>
        <tissue evidence="1">Leaf</tissue>
    </source>
</reference>
<organism evidence="1 2">
    <name type="scientific">Crotalaria pallida</name>
    <name type="common">Smooth rattlebox</name>
    <name type="synonym">Crotalaria striata</name>
    <dbReference type="NCBI Taxonomy" id="3830"/>
    <lineage>
        <taxon>Eukaryota</taxon>
        <taxon>Viridiplantae</taxon>
        <taxon>Streptophyta</taxon>
        <taxon>Embryophyta</taxon>
        <taxon>Tracheophyta</taxon>
        <taxon>Spermatophyta</taxon>
        <taxon>Magnoliopsida</taxon>
        <taxon>eudicotyledons</taxon>
        <taxon>Gunneridae</taxon>
        <taxon>Pentapetalae</taxon>
        <taxon>rosids</taxon>
        <taxon>fabids</taxon>
        <taxon>Fabales</taxon>
        <taxon>Fabaceae</taxon>
        <taxon>Papilionoideae</taxon>
        <taxon>50 kb inversion clade</taxon>
        <taxon>genistoids sensu lato</taxon>
        <taxon>core genistoids</taxon>
        <taxon>Crotalarieae</taxon>
        <taxon>Crotalaria</taxon>
    </lineage>
</organism>
<dbReference type="Proteomes" id="UP001372338">
    <property type="component" value="Unassembled WGS sequence"/>
</dbReference>